<dbReference type="GO" id="GO:0016491">
    <property type="term" value="F:oxidoreductase activity"/>
    <property type="evidence" value="ECO:0007669"/>
    <property type="project" value="InterPro"/>
</dbReference>
<gene>
    <name evidence="2" type="ORF">EBB79_21425</name>
</gene>
<organism evidence="2 3">
    <name type="scientific">Parasedimentitalea marina</name>
    <dbReference type="NCBI Taxonomy" id="2483033"/>
    <lineage>
        <taxon>Bacteria</taxon>
        <taxon>Pseudomonadati</taxon>
        <taxon>Pseudomonadota</taxon>
        <taxon>Alphaproteobacteria</taxon>
        <taxon>Rhodobacterales</taxon>
        <taxon>Paracoccaceae</taxon>
        <taxon>Parasedimentitalea</taxon>
    </lineage>
</organism>
<dbReference type="KEGG" id="sedi:EBB79_21425"/>
<keyword evidence="3" id="KW-1185">Reference proteome</keyword>
<evidence type="ECO:0000313" key="2">
    <source>
        <dbReference type="EMBL" id="AZV80202.1"/>
    </source>
</evidence>
<sequence length="318" mass="34715">MQTTKLGRTELDVSVAGLGCGGHARLGQSYGHSTDQSVALVRTALDVGVNFVDTAAVYGTENIVGQAISTCREWVIVSTKQGIVQPGTSALGQAFLSAEMFTTRVEDSLRRLGTDYIDVMHLHGVMADQYSYCLAELVPAMVKLRDQGKIRFIGLTERFIEDTNHTMLSRALKDDIWDVIMTGFNMINPSARHSILKKTQENNVGTLNMFAVRRALGSRAATVEIITELQKGDQIDLSDEQAENALEFLTDPDVASSVLEAAYRFCRHEPGIDIVLTGTGSAKHLTENIAALKMPPLPDKVQDRLRDIFGNVDSVSGN</sequence>
<reference evidence="2 3" key="1">
    <citation type="submission" date="2018-10" db="EMBL/GenBank/DDBJ databases">
        <title>Parasedimentitalea marina sp. nov., a psychrophilic bacterium isolated from deep seawater of the New Britain Trench.</title>
        <authorList>
            <person name="Cao J."/>
        </authorList>
    </citation>
    <scope>NUCLEOTIDE SEQUENCE [LARGE SCALE GENOMIC DNA]</scope>
    <source>
        <strain evidence="2 3">W43</strain>
    </source>
</reference>
<dbReference type="PANTHER" id="PTHR42686:SF1">
    <property type="entry name" value="GH17980P-RELATED"/>
    <property type="match status" value="1"/>
</dbReference>
<dbReference type="OrthoDB" id="9803483at2"/>
<evidence type="ECO:0000259" key="1">
    <source>
        <dbReference type="Pfam" id="PF00248"/>
    </source>
</evidence>
<dbReference type="AlphaFoldDB" id="A0A3T0N8B4"/>
<feature type="domain" description="NADP-dependent oxidoreductase" evidence="1">
    <location>
        <begin position="22"/>
        <end position="307"/>
    </location>
</feature>
<accession>A0A3T0N8B4</accession>
<dbReference type="InterPro" id="IPR023210">
    <property type="entry name" value="NADP_OxRdtase_dom"/>
</dbReference>
<dbReference type="Gene3D" id="3.20.20.100">
    <property type="entry name" value="NADP-dependent oxidoreductase domain"/>
    <property type="match status" value="1"/>
</dbReference>
<dbReference type="EMBL" id="CP033219">
    <property type="protein sequence ID" value="AZV80202.1"/>
    <property type="molecule type" value="Genomic_DNA"/>
</dbReference>
<dbReference type="PANTHER" id="PTHR42686">
    <property type="entry name" value="GH17980P-RELATED"/>
    <property type="match status" value="1"/>
</dbReference>
<dbReference type="RefSeq" id="WP_127750789.1">
    <property type="nucleotide sequence ID" value="NZ_CP033219.1"/>
</dbReference>
<dbReference type="Proteomes" id="UP000283063">
    <property type="component" value="Chromosome"/>
</dbReference>
<dbReference type="InterPro" id="IPR020471">
    <property type="entry name" value="AKR"/>
</dbReference>
<dbReference type="Pfam" id="PF00248">
    <property type="entry name" value="Aldo_ket_red"/>
    <property type="match status" value="1"/>
</dbReference>
<dbReference type="SUPFAM" id="SSF51430">
    <property type="entry name" value="NAD(P)-linked oxidoreductase"/>
    <property type="match status" value="1"/>
</dbReference>
<dbReference type="InterPro" id="IPR036812">
    <property type="entry name" value="NAD(P)_OxRdtase_dom_sf"/>
</dbReference>
<dbReference type="GO" id="GO:0005829">
    <property type="term" value="C:cytosol"/>
    <property type="evidence" value="ECO:0007669"/>
    <property type="project" value="TreeGrafter"/>
</dbReference>
<evidence type="ECO:0000313" key="3">
    <source>
        <dbReference type="Proteomes" id="UP000283063"/>
    </source>
</evidence>
<dbReference type="PRINTS" id="PR00069">
    <property type="entry name" value="ALDKETRDTASE"/>
</dbReference>
<proteinExistence type="predicted"/>
<name>A0A3T0N8B4_9RHOB</name>
<protein>
    <submittedName>
        <fullName evidence="2">Aldo/keto reductase</fullName>
    </submittedName>
</protein>